<dbReference type="RefSeq" id="WP_303552013.1">
    <property type="nucleotide sequence ID" value="NZ_JAUOPG010000012.1"/>
</dbReference>
<dbReference type="InterPro" id="IPR035952">
    <property type="entry name" value="Rhomboid-like_sf"/>
</dbReference>
<evidence type="ECO:0000256" key="4">
    <source>
        <dbReference type="ARBA" id="ARBA00022692"/>
    </source>
</evidence>
<keyword evidence="7 8" id="KW-0472">Membrane</keyword>
<dbReference type="Proteomes" id="UP001169862">
    <property type="component" value="Unassembled WGS sequence"/>
</dbReference>
<dbReference type="AlphaFoldDB" id="A0AAW7XPX5"/>
<proteinExistence type="inferred from homology"/>
<dbReference type="Pfam" id="PF01694">
    <property type="entry name" value="Rhomboid"/>
    <property type="match status" value="1"/>
</dbReference>
<feature type="transmembrane region" description="Helical" evidence="8">
    <location>
        <begin position="141"/>
        <end position="159"/>
    </location>
</feature>
<dbReference type="InterPro" id="IPR022764">
    <property type="entry name" value="Peptidase_S54_rhomboid_dom"/>
</dbReference>
<name>A0AAW7XPX5_9GAMM</name>
<feature type="transmembrane region" description="Helical" evidence="8">
    <location>
        <begin position="89"/>
        <end position="109"/>
    </location>
</feature>
<evidence type="ECO:0000256" key="2">
    <source>
        <dbReference type="ARBA" id="ARBA00009045"/>
    </source>
</evidence>
<evidence type="ECO:0000256" key="6">
    <source>
        <dbReference type="ARBA" id="ARBA00022989"/>
    </source>
</evidence>
<keyword evidence="6 8" id="KW-1133">Transmembrane helix</keyword>
<feature type="transmembrane region" description="Helical" evidence="8">
    <location>
        <begin position="115"/>
        <end position="134"/>
    </location>
</feature>
<evidence type="ECO:0000256" key="3">
    <source>
        <dbReference type="ARBA" id="ARBA00022670"/>
    </source>
</evidence>
<dbReference type="EC" id="3.4.21.105" evidence="10"/>
<dbReference type="Gene3D" id="1.20.1540.10">
    <property type="entry name" value="Rhomboid-like"/>
    <property type="match status" value="1"/>
</dbReference>
<feature type="domain" description="Peptidase S54 rhomboid" evidence="9">
    <location>
        <begin position="50"/>
        <end position="186"/>
    </location>
</feature>
<gene>
    <name evidence="10" type="ORF">Q4490_16095</name>
</gene>
<keyword evidence="3 10" id="KW-0645">Protease</keyword>
<evidence type="ECO:0000259" key="9">
    <source>
        <dbReference type="Pfam" id="PF01694"/>
    </source>
</evidence>
<comment type="subcellular location">
    <subcellularLocation>
        <location evidence="1">Membrane</location>
        <topology evidence="1">Multi-pass membrane protein</topology>
    </subcellularLocation>
</comment>
<evidence type="ECO:0000256" key="7">
    <source>
        <dbReference type="ARBA" id="ARBA00023136"/>
    </source>
</evidence>
<protein>
    <submittedName>
        <fullName evidence="10">Rhomboid family intramembrane serine protease</fullName>
        <ecNumber evidence="10">3.4.21.105</ecNumber>
    </submittedName>
</protein>
<comment type="similarity">
    <text evidence="2">Belongs to the peptidase S54 family.</text>
</comment>
<comment type="caution">
    <text evidence="10">The sequence shown here is derived from an EMBL/GenBank/DDBJ whole genome shotgun (WGS) entry which is preliminary data.</text>
</comment>
<keyword evidence="5 10" id="KW-0378">Hydrolase</keyword>
<sequence length="194" mass="21217">MTNRRSFSDHLSTNITVLLILIGSMAGLYVIDNVLPVSLAYWGIIPRDTGSLMHIFTAPFIHGSLGHLVNNLVGLTVFSAICMVRSLRFWLAASVFVITVGGLLVWLFGRSALHIGASGWIFGLWSILIAIAFFDRRLINILIALVVVIFYGGMAYGVLPTDPRISFESHLFGALAGALFAYLYSRANKSARPT</sequence>
<dbReference type="GO" id="GO:0016020">
    <property type="term" value="C:membrane"/>
    <property type="evidence" value="ECO:0007669"/>
    <property type="project" value="UniProtKB-SubCell"/>
</dbReference>
<feature type="transmembrane region" description="Helical" evidence="8">
    <location>
        <begin position="51"/>
        <end position="77"/>
    </location>
</feature>
<reference evidence="10" key="1">
    <citation type="submission" date="2023-07" db="EMBL/GenBank/DDBJ databases">
        <title>Genome content predicts the carbon catabolic preferences of heterotrophic bacteria.</title>
        <authorList>
            <person name="Gralka M."/>
        </authorList>
    </citation>
    <scope>NUCLEOTIDE SEQUENCE</scope>
    <source>
        <strain evidence="10">I2M16</strain>
    </source>
</reference>
<feature type="transmembrane region" description="Helical" evidence="8">
    <location>
        <begin position="165"/>
        <end position="184"/>
    </location>
</feature>
<dbReference type="PANTHER" id="PTHR43066:SF1">
    <property type="entry name" value="RHOMBOID PROTEIN 2"/>
    <property type="match status" value="1"/>
</dbReference>
<evidence type="ECO:0000256" key="1">
    <source>
        <dbReference type="ARBA" id="ARBA00004141"/>
    </source>
</evidence>
<evidence type="ECO:0000313" key="10">
    <source>
        <dbReference type="EMBL" id="MDO6455094.1"/>
    </source>
</evidence>
<keyword evidence="4 8" id="KW-0812">Transmembrane</keyword>
<evidence type="ECO:0000313" key="11">
    <source>
        <dbReference type="Proteomes" id="UP001169862"/>
    </source>
</evidence>
<organism evidence="10 11">
    <name type="scientific">Neptunomonas phycophila</name>
    <dbReference type="NCBI Taxonomy" id="1572645"/>
    <lineage>
        <taxon>Bacteria</taxon>
        <taxon>Pseudomonadati</taxon>
        <taxon>Pseudomonadota</taxon>
        <taxon>Gammaproteobacteria</taxon>
        <taxon>Oceanospirillales</taxon>
        <taxon>Oceanospirillaceae</taxon>
        <taxon>Neptunomonas</taxon>
    </lineage>
</organism>
<dbReference type="PANTHER" id="PTHR43066">
    <property type="entry name" value="RHOMBOID-RELATED PROTEIN"/>
    <property type="match status" value="1"/>
</dbReference>
<dbReference type="SUPFAM" id="SSF144091">
    <property type="entry name" value="Rhomboid-like"/>
    <property type="match status" value="1"/>
</dbReference>
<dbReference type="GO" id="GO:0004252">
    <property type="term" value="F:serine-type endopeptidase activity"/>
    <property type="evidence" value="ECO:0007669"/>
    <property type="project" value="InterPro"/>
</dbReference>
<evidence type="ECO:0000256" key="8">
    <source>
        <dbReference type="SAM" id="Phobius"/>
    </source>
</evidence>
<dbReference type="GO" id="GO:0006508">
    <property type="term" value="P:proteolysis"/>
    <property type="evidence" value="ECO:0007669"/>
    <property type="project" value="UniProtKB-KW"/>
</dbReference>
<feature type="transmembrane region" description="Helical" evidence="8">
    <location>
        <begin position="12"/>
        <end position="31"/>
    </location>
</feature>
<evidence type="ECO:0000256" key="5">
    <source>
        <dbReference type="ARBA" id="ARBA00022801"/>
    </source>
</evidence>
<dbReference type="EMBL" id="JAUOPG010000012">
    <property type="protein sequence ID" value="MDO6455094.1"/>
    <property type="molecule type" value="Genomic_DNA"/>
</dbReference>
<accession>A0AAW7XPX5</accession>